<dbReference type="SMART" id="SM00901">
    <property type="entry name" value="FRG"/>
    <property type="match status" value="1"/>
</dbReference>
<protein>
    <submittedName>
        <fullName evidence="2">FRG domain protein</fullName>
    </submittedName>
</protein>
<organism evidence="2 3">
    <name type="scientific">Sedimentisphaera cyanobacteriorum</name>
    <dbReference type="NCBI Taxonomy" id="1940790"/>
    <lineage>
        <taxon>Bacteria</taxon>
        <taxon>Pseudomonadati</taxon>
        <taxon>Planctomycetota</taxon>
        <taxon>Phycisphaerae</taxon>
        <taxon>Sedimentisphaerales</taxon>
        <taxon>Sedimentisphaeraceae</taxon>
        <taxon>Sedimentisphaera</taxon>
    </lineage>
</organism>
<reference evidence="3" key="1">
    <citation type="submission" date="2017-02" db="EMBL/GenBank/DDBJ databases">
        <title>Comparative genomics and description of representatives of a novel lineage of planctomycetes thriving in anoxic sediments.</title>
        <authorList>
            <person name="Spring S."/>
            <person name="Bunk B."/>
            <person name="Sproer C."/>
            <person name="Klenk H.-P."/>
        </authorList>
    </citation>
    <scope>NUCLEOTIDE SEQUENCE [LARGE SCALE GENOMIC DNA]</scope>
    <source>
        <strain evidence="3">L21-RPul-D3</strain>
    </source>
</reference>
<feature type="domain" description="FRG" evidence="1">
    <location>
        <begin position="23"/>
        <end position="122"/>
    </location>
</feature>
<accession>A0A1Q2HLG4</accession>
<dbReference type="InterPro" id="IPR014966">
    <property type="entry name" value="FRG-dom"/>
</dbReference>
<proteinExistence type="predicted"/>
<dbReference type="EMBL" id="CP019633">
    <property type="protein sequence ID" value="AQQ08308.1"/>
    <property type="molecule type" value="Genomic_DNA"/>
</dbReference>
<name>A0A1Q2HLG4_9BACT</name>
<dbReference type="KEGG" id="pbu:L21SP3_00084"/>
<dbReference type="OrthoDB" id="9816036at2"/>
<sequence length="279" mass="33020">MKIKEIIELTVKKIDDLEEFSREQYKYIFRGQSNNTWGLNTTFERVVKELPKDRLTYQEDLVRFEFKRQAHHYINHTPKSELEWLALMQHYGCPTRLLDFTRSFWVGLFFALDESVQDAALWVIDISSEEKEKTNDEAWKFNITSKYNEKAEAEVEQILAMSKNPEQISKINQGIIIAEPKYMNDRLRIQQGVFTFPKDITSSYYDNLISSGRAVKKITIPKKFHGDLLRKLYRMNITSSTLYPGLEGYARSMKNHILIDKEYQKQVNKDLDTIFKNFD</sequence>
<keyword evidence="3" id="KW-1185">Reference proteome</keyword>
<dbReference type="AlphaFoldDB" id="A0A1Q2HLG4"/>
<dbReference type="RefSeq" id="WP_077538455.1">
    <property type="nucleotide sequence ID" value="NZ_CP019633.1"/>
</dbReference>
<evidence type="ECO:0000259" key="1">
    <source>
        <dbReference type="SMART" id="SM00901"/>
    </source>
</evidence>
<dbReference type="Pfam" id="PF08867">
    <property type="entry name" value="FRG"/>
    <property type="match status" value="1"/>
</dbReference>
<evidence type="ECO:0000313" key="2">
    <source>
        <dbReference type="EMBL" id="AQQ08308.1"/>
    </source>
</evidence>
<evidence type="ECO:0000313" key="3">
    <source>
        <dbReference type="Proteomes" id="UP000188273"/>
    </source>
</evidence>
<dbReference type="Proteomes" id="UP000188273">
    <property type="component" value="Chromosome"/>
</dbReference>
<gene>
    <name evidence="2" type="ORF">L21SP3_00084</name>
</gene>
<dbReference type="STRING" id="1940790.L21SP3_00084"/>